<dbReference type="InterPro" id="IPR020846">
    <property type="entry name" value="MFS_dom"/>
</dbReference>
<feature type="transmembrane region" description="Helical" evidence="6">
    <location>
        <begin position="466"/>
        <end position="485"/>
    </location>
</feature>
<feature type="transmembrane region" description="Helical" evidence="6">
    <location>
        <begin position="151"/>
        <end position="175"/>
    </location>
</feature>
<keyword evidence="9" id="KW-1185">Reference proteome</keyword>
<feature type="transmembrane region" description="Helical" evidence="6">
    <location>
        <begin position="58"/>
        <end position="75"/>
    </location>
</feature>
<dbReference type="PANTHER" id="PTHR23501:SF67">
    <property type="entry name" value="MFS MULTIDRUG EFFLUX TRANSPORTER (EUROFUNG)"/>
    <property type="match status" value="1"/>
</dbReference>
<dbReference type="GO" id="GO:0015174">
    <property type="term" value="F:basic amino acid transmembrane transporter activity"/>
    <property type="evidence" value="ECO:0007669"/>
    <property type="project" value="TreeGrafter"/>
</dbReference>
<feature type="compositionally biased region" description="Basic and acidic residues" evidence="5">
    <location>
        <begin position="626"/>
        <end position="638"/>
    </location>
</feature>
<dbReference type="OrthoDB" id="419537at2759"/>
<gene>
    <name evidence="8" type="ORF">PV08_08902</name>
</gene>
<feature type="transmembrane region" description="Helical" evidence="6">
    <location>
        <begin position="396"/>
        <end position="416"/>
    </location>
</feature>
<feature type="transmembrane region" description="Helical" evidence="6">
    <location>
        <begin position="529"/>
        <end position="548"/>
    </location>
</feature>
<dbReference type="Pfam" id="PF07690">
    <property type="entry name" value="MFS_1"/>
    <property type="match status" value="1"/>
</dbReference>
<evidence type="ECO:0000256" key="5">
    <source>
        <dbReference type="SAM" id="MobiDB-lite"/>
    </source>
</evidence>
<accession>A0A0D1YF55</accession>
<organism evidence="8 9">
    <name type="scientific">Exophiala spinifera</name>
    <dbReference type="NCBI Taxonomy" id="91928"/>
    <lineage>
        <taxon>Eukaryota</taxon>
        <taxon>Fungi</taxon>
        <taxon>Dikarya</taxon>
        <taxon>Ascomycota</taxon>
        <taxon>Pezizomycotina</taxon>
        <taxon>Eurotiomycetes</taxon>
        <taxon>Chaetothyriomycetidae</taxon>
        <taxon>Chaetothyriales</taxon>
        <taxon>Herpotrichiellaceae</taxon>
        <taxon>Exophiala</taxon>
    </lineage>
</organism>
<feature type="transmembrane region" description="Helical" evidence="6">
    <location>
        <begin position="187"/>
        <end position="206"/>
    </location>
</feature>
<dbReference type="Proteomes" id="UP000053328">
    <property type="component" value="Unassembled WGS sequence"/>
</dbReference>
<feature type="compositionally biased region" description="Low complexity" evidence="5">
    <location>
        <begin position="600"/>
        <end position="621"/>
    </location>
</feature>
<evidence type="ECO:0000256" key="1">
    <source>
        <dbReference type="ARBA" id="ARBA00004141"/>
    </source>
</evidence>
<keyword evidence="3 6" id="KW-1133">Transmembrane helix</keyword>
<dbReference type="GO" id="GO:0000329">
    <property type="term" value="C:fungal-type vacuole membrane"/>
    <property type="evidence" value="ECO:0007669"/>
    <property type="project" value="TreeGrafter"/>
</dbReference>
<feature type="compositionally biased region" description="Acidic residues" evidence="5">
    <location>
        <begin position="574"/>
        <end position="588"/>
    </location>
</feature>
<dbReference type="InterPro" id="IPR036259">
    <property type="entry name" value="MFS_trans_sf"/>
</dbReference>
<evidence type="ECO:0000259" key="7">
    <source>
        <dbReference type="PROSITE" id="PS50850"/>
    </source>
</evidence>
<dbReference type="VEuPathDB" id="FungiDB:PV08_08902"/>
<feature type="region of interest" description="Disordered" evidence="5">
    <location>
        <begin position="1"/>
        <end position="43"/>
    </location>
</feature>
<feature type="transmembrane region" description="Helical" evidence="6">
    <location>
        <begin position="259"/>
        <end position="279"/>
    </location>
</feature>
<comment type="subcellular location">
    <subcellularLocation>
        <location evidence="1">Membrane</location>
        <topology evidence="1">Multi-pass membrane protein</topology>
    </subcellularLocation>
</comment>
<dbReference type="HOGENOM" id="CLU_000960_22_3_1"/>
<evidence type="ECO:0000313" key="9">
    <source>
        <dbReference type="Proteomes" id="UP000053328"/>
    </source>
</evidence>
<feature type="transmembrane region" description="Helical" evidence="6">
    <location>
        <begin position="218"/>
        <end position="238"/>
    </location>
</feature>
<keyword evidence="4 6" id="KW-0472">Membrane</keyword>
<dbReference type="GeneID" id="27335985"/>
<feature type="transmembrane region" description="Helical" evidence="6">
    <location>
        <begin position="363"/>
        <end position="384"/>
    </location>
</feature>
<dbReference type="InterPro" id="IPR011701">
    <property type="entry name" value="MFS"/>
</dbReference>
<dbReference type="Gene3D" id="1.20.1250.20">
    <property type="entry name" value="MFS general substrate transporter like domains"/>
    <property type="match status" value="1"/>
</dbReference>
<keyword evidence="2 6" id="KW-0812">Transmembrane</keyword>
<protein>
    <recommendedName>
        <fullName evidence="7">Major facilitator superfamily (MFS) profile domain-containing protein</fullName>
    </recommendedName>
</protein>
<dbReference type="EMBL" id="KN847497">
    <property type="protein sequence ID" value="KIW13711.1"/>
    <property type="molecule type" value="Genomic_DNA"/>
</dbReference>
<evidence type="ECO:0000313" key="8">
    <source>
        <dbReference type="EMBL" id="KIW13711.1"/>
    </source>
</evidence>
<name>A0A0D1YF55_9EURO</name>
<dbReference type="AlphaFoldDB" id="A0A0D1YF55"/>
<feature type="transmembrane region" description="Helical" evidence="6">
    <location>
        <begin position="95"/>
        <end position="114"/>
    </location>
</feature>
<feature type="transmembrane region" description="Helical" evidence="6">
    <location>
        <begin position="285"/>
        <end position="307"/>
    </location>
</feature>
<dbReference type="RefSeq" id="XP_016233927.1">
    <property type="nucleotide sequence ID" value="XM_016383224.1"/>
</dbReference>
<reference evidence="8 9" key="1">
    <citation type="submission" date="2015-01" db="EMBL/GenBank/DDBJ databases">
        <title>The Genome Sequence of Exophiala spinifera CBS89968.</title>
        <authorList>
            <consortium name="The Broad Institute Genomics Platform"/>
            <person name="Cuomo C."/>
            <person name="de Hoog S."/>
            <person name="Gorbushina A."/>
            <person name="Stielow B."/>
            <person name="Teixiera M."/>
            <person name="Abouelleil A."/>
            <person name="Chapman S.B."/>
            <person name="Priest M."/>
            <person name="Young S.K."/>
            <person name="Wortman J."/>
            <person name="Nusbaum C."/>
            <person name="Birren B."/>
        </authorList>
    </citation>
    <scope>NUCLEOTIDE SEQUENCE [LARGE SCALE GENOMIC DNA]</scope>
    <source>
        <strain evidence="8 9">CBS 89968</strain>
    </source>
</reference>
<feature type="transmembrane region" description="Helical" evidence="6">
    <location>
        <begin position="126"/>
        <end position="145"/>
    </location>
</feature>
<feature type="transmembrane region" description="Helical" evidence="6">
    <location>
        <begin position="422"/>
        <end position="445"/>
    </location>
</feature>
<dbReference type="PANTHER" id="PTHR23501">
    <property type="entry name" value="MAJOR FACILITATOR SUPERFAMILY"/>
    <property type="match status" value="1"/>
</dbReference>
<dbReference type="FunFam" id="1.20.1720.10:FF:000024">
    <property type="entry name" value="MFS multidrug transporter, putative"/>
    <property type="match status" value="1"/>
</dbReference>
<evidence type="ECO:0000256" key="3">
    <source>
        <dbReference type="ARBA" id="ARBA00022989"/>
    </source>
</evidence>
<evidence type="ECO:0000256" key="6">
    <source>
        <dbReference type="SAM" id="Phobius"/>
    </source>
</evidence>
<feature type="region of interest" description="Disordered" evidence="5">
    <location>
        <begin position="565"/>
        <end position="645"/>
    </location>
</feature>
<sequence length="645" mass="69607">MAVARQDMAPLRRDSPPRNGFAPPDASVQPTEDTPLINKKSTEAPSNTHFRNISRTRFIVLFLSIMFGCTIAFFDSTLMASSHPVITSYFHASNAASWLSTVFYLSSTVFQPLYGRVSDTIGRKPVVFFAASMFLASTAWCGFAGNIGSFIAARAVCGLGAGGVMSMSAILTSDIVKIEYRGIYQSYFNMSWGLGNGLGAVLGGLLCDKLGWRAAFYVQLPFILIYAILTLVFCPSNLGPNLAKTQGKSLRQAFKTFDTLGAITLTTTVTCLILGVNLGGNVFTWTHPLVITSLVLFAVAAVSLYFVERKAQLPMLPLKFLSTRPMGNLMWMNFFGAIVTNTVLFNVPLYLQAVKQTSPTASGLNLLILLLGGTASALLCGLYITLTRKMKPPMVLGLFIMLGGTICVTCLSADTPTWSVPFLIPFCSIGQGLSFPATTIASLALNSQDEQAVVTTTLGLLRNLGAILGVAISSWILQNALLLYLDRLVTAPDELTKENIIRAVRESVHAIKNLDPVHKRQVIEAYANSIRVTFSMAIVISVVCIVMISPVHIPNLQRQEDLDKAGTEYSGSESESESEGDGGGDESEIAVLNSPSEPLSRSLTASSRRSRAAASSSVAGSIPTTREYDHHSLERRPSFDTSFSM</sequence>
<feature type="domain" description="Major facilitator superfamily (MFS) profile" evidence="7">
    <location>
        <begin position="61"/>
        <end position="553"/>
    </location>
</feature>
<evidence type="ECO:0000256" key="2">
    <source>
        <dbReference type="ARBA" id="ARBA00022692"/>
    </source>
</evidence>
<dbReference type="PROSITE" id="PS50850">
    <property type="entry name" value="MFS"/>
    <property type="match status" value="1"/>
</dbReference>
<dbReference type="SUPFAM" id="SSF103473">
    <property type="entry name" value="MFS general substrate transporter"/>
    <property type="match status" value="1"/>
</dbReference>
<feature type="transmembrane region" description="Helical" evidence="6">
    <location>
        <begin position="328"/>
        <end position="351"/>
    </location>
</feature>
<evidence type="ECO:0000256" key="4">
    <source>
        <dbReference type="ARBA" id="ARBA00023136"/>
    </source>
</evidence>
<proteinExistence type="predicted"/>